<organism evidence="4 5">
    <name type="scientific">Thermostichus vulcanus str. 'Rupite'</name>
    <dbReference type="NCBI Taxonomy" id="2813851"/>
    <lineage>
        <taxon>Bacteria</taxon>
        <taxon>Bacillati</taxon>
        <taxon>Cyanobacteriota</taxon>
        <taxon>Cyanophyceae</taxon>
        <taxon>Thermostichales</taxon>
        <taxon>Thermostichaceae</taxon>
        <taxon>Thermostichus</taxon>
    </lineage>
</organism>
<dbReference type="InterPro" id="IPR007157">
    <property type="entry name" value="PspA_VIPP1"/>
</dbReference>
<sequence>MGARKVIYGIFGQRAGSVIVGTWNWLWGIPVDKGGTGAVMVAEESLRTMQESVQRLTEAVATQVAAYQRAEQKYMQKVREYQSLENKARLAAQRGDQEAARLAMAQALQIEAILGPLKENVETADRYVTAAKQKLAREKEKLTTYKNELSNMKDINEVNQALEQMTRVNNAYNIDSAKSQFEAAKNAVQARQFKTRAMSELSEDRSEQIAAQLDNMAMDDEVSRRLAMLTGQSNPQANLPMPDLDFEVKSPQQRQQPPQ</sequence>
<keyword evidence="2" id="KW-0175">Coiled coil</keyword>
<evidence type="ECO:0000256" key="2">
    <source>
        <dbReference type="SAM" id="Coils"/>
    </source>
</evidence>
<comment type="caution">
    <text evidence="4">The sequence shown here is derived from an EMBL/GenBank/DDBJ whole genome shotgun (WGS) entry which is preliminary data.</text>
</comment>
<dbReference type="Pfam" id="PF04012">
    <property type="entry name" value="PspA_IM30"/>
    <property type="match status" value="1"/>
</dbReference>
<evidence type="ECO:0000313" key="4">
    <source>
        <dbReference type="EMBL" id="MCJ2543583.1"/>
    </source>
</evidence>
<feature type="region of interest" description="Disordered" evidence="3">
    <location>
        <begin position="224"/>
        <end position="259"/>
    </location>
</feature>
<reference evidence="4" key="1">
    <citation type="submission" date="2021-02" db="EMBL/GenBank/DDBJ databases">
        <title>The CRISPR/cas machinery reduction and long-range gene transfer in the hot spring cyanobacterium Synechococcus.</title>
        <authorList>
            <person name="Dvorak P."/>
            <person name="Jahodarova E."/>
            <person name="Hasler P."/>
            <person name="Poulickova A."/>
        </authorList>
    </citation>
    <scope>NUCLEOTIDE SEQUENCE</scope>
    <source>
        <strain evidence="4">Rupite</strain>
    </source>
</reference>
<proteinExistence type="inferred from homology"/>
<protein>
    <submittedName>
        <fullName evidence="4">PspA/IM30 family protein</fullName>
    </submittedName>
</protein>
<gene>
    <name evidence="4" type="ORF">JX360_11810</name>
</gene>
<accession>A0ABT0CCU0</accession>
<feature type="coiled-coil region" evidence="2">
    <location>
        <begin position="39"/>
        <end position="87"/>
    </location>
</feature>
<feature type="coiled-coil region" evidence="2">
    <location>
        <begin position="128"/>
        <end position="165"/>
    </location>
</feature>
<evidence type="ECO:0000256" key="1">
    <source>
        <dbReference type="ARBA" id="ARBA00043985"/>
    </source>
</evidence>
<feature type="compositionally biased region" description="Polar residues" evidence="3">
    <location>
        <begin position="250"/>
        <end position="259"/>
    </location>
</feature>
<dbReference type="PANTHER" id="PTHR31088">
    <property type="entry name" value="MEMBRANE-ASSOCIATED PROTEIN VIPP1, CHLOROPLASTIC"/>
    <property type="match status" value="1"/>
</dbReference>
<evidence type="ECO:0000256" key="3">
    <source>
        <dbReference type="SAM" id="MobiDB-lite"/>
    </source>
</evidence>
<dbReference type="Proteomes" id="UP000830835">
    <property type="component" value="Unassembled WGS sequence"/>
</dbReference>
<keyword evidence="5" id="KW-1185">Reference proteome</keyword>
<evidence type="ECO:0000313" key="5">
    <source>
        <dbReference type="Proteomes" id="UP000830835"/>
    </source>
</evidence>
<name>A0ABT0CCU0_THEVL</name>
<dbReference type="RefSeq" id="WP_244351100.1">
    <property type="nucleotide sequence ID" value="NZ_JAFIRA010000031.1"/>
</dbReference>
<dbReference type="EMBL" id="JAFIRA010000031">
    <property type="protein sequence ID" value="MCJ2543583.1"/>
    <property type="molecule type" value="Genomic_DNA"/>
</dbReference>
<comment type="similarity">
    <text evidence="1">Belongs to the PspA/Vipp/IM30 family.</text>
</comment>
<dbReference type="PANTHER" id="PTHR31088:SF6">
    <property type="entry name" value="PHAGE SHOCK PROTEIN A"/>
    <property type="match status" value="1"/>
</dbReference>